<feature type="binding site" evidence="14">
    <location>
        <position position="69"/>
    </location>
    <ligand>
        <name>Ca(2+)</name>
        <dbReference type="ChEBI" id="CHEBI:29108"/>
        <label>1</label>
    </ligand>
</feature>
<feature type="binding site" evidence="14">
    <location>
        <position position="66"/>
    </location>
    <ligand>
        <name>Ca(2+)</name>
        <dbReference type="ChEBI" id="CHEBI:29108"/>
        <label>1</label>
    </ligand>
</feature>
<protein>
    <recommendedName>
        <fullName evidence="17">Peroxidase</fullName>
        <ecNumber evidence="17">1.11.1.7</ecNumber>
    </recommendedName>
</protein>
<dbReference type="PROSITE" id="PS00436">
    <property type="entry name" value="PEROXIDASE_2"/>
    <property type="match status" value="1"/>
</dbReference>
<dbReference type="Pfam" id="PF00141">
    <property type="entry name" value="peroxidase"/>
    <property type="match status" value="1"/>
</dbReference>
<dbReference type="EMBL" id="SWLB01000016">
    <property type="protein sequence ID" value="KAF3328290.1"/>
    <property type="molecule type" value="Genomic_DNA"/>
</dbReference>
<feature type="binding site" evidence="14">
    <location>
        <position position="87"/>
    </location>
    <ligand>
        <name>Ca(2+)</name>
        <dbReference type="ChEBI" id="CHEBI:29108"/>
        <label>1</label>
    </ligand>
</feature>
<evidence type="ECO:0000313" key="20">
    <source>
        <dbReference type="Proteomes" id="UP000623129"/>
    </source>
</evidence>
<feature type="binding site" evidence="14">
    <location>
        <position position="71"/>
    </location>
    <ligand>
        <name>Ca(2+)</name>
        <dbReference type="ChEBI" id="CHEBI:29108"/>
        <label>1</label>
    </ligand>
</feature>
<name>A0A833VIV4_9POAL</name>
<keyword evidence="5 14" id="KW-0479">Metal-binding</keyword>
<feature type="chain" id="PRO_5033095005" description="Peroxidase" evidence="17">
    <location>
        <begin position="24"/>
        <end position="320"/>
    </location>
</feature>
<reference evidence="19" key="1">
    <citation type="submission" date="2020-01" db="EMBL/GenBank/DDBJ databases">
        <title>Genome sequence of Kobresia littledalei, the first chromosome-level genome in the family Cyperaceae.</title>
        <authorList>
            <person name="Qu G."/>
        </authorList>
    </citation>
    <scope>NUCLEOTIDE SEQUENCE</scope>
    <source>
        <strain evidence="19">C.B.Clarke</strain>
        <tissue evidence="19">Leaf</tissue>
    </source>
</reference>
<proteinExistence type="inferred from homology"/>
<feature type="disulfide bond" evidence="16">
    <location>
        <begin position="67"/>
        <end position="72"/>
    </location>
</feature>
<dbReference type="GO" id="GO:0042744">
    <property type="term" value="P:hydrogen peroxide catabolic process"/>
    <property type="evidence" value="ECO:0007669"/>
    <property type="project" value="UniProtKB-KW"/>
</dbReference>
<evidence type="ECO:0000256" key="16">
    <source>
        <dbReference type="PIRSR" id="PIRSR600823-5"/>
    </source>
</evidence>
<comment type="subcellular location">
    <subcellularLocation>
        <location evidence="17">Secreted</location>
    </subcellularLocation>
</comment>
<dbReference type="PROSITE" id="PS00435">
    <property type="entry name" value="PEROXIDASE_1"/>
    <property type="match status" value="1"/>
</dbReference>
<feature type="binding site" evidence="14">
    <location>
        <position position="73"/>
    </location>
    <ligand>
        <name>Ca(2+)</name>
        <dbReference type="ChEBI" id="CHEBI:29108"/>
        <label>1</label>
    </ligand>
</feature>
<keyword evidence="17" id="KW-0964">Secreted</keyword>
<accession>A0A833VIV4</accession>
<dbReference type="InterPro" id="IPR019794">
    <property type="entry name" value="Peroxidases_AS"/>
</dbReference>
<feature type="binding site" evidence="13">
    <location>
        <position position="161"/>
    </location>
    <ligand>
        <name>substrate</name>
    </ligand>
</feature>
<comment type="similarity">
    <text evidence="17">Belongs to the peroxidase family. Classical plant (class III) peroxidase subfamily.</text>
</comment>
<feature type="disulfide bond" evidence="16">
    <location>
        <begin position="198"/>
        <end position="224"/>
    </location>
</feature>
<dbReference type="OrthoDB" id="2113341at2759"/>
<dbReference type="GO" id="GO:0006979">
    <property type="term" value="P:response to oxidative stress"/>
    <property type="evidence" value="ECO:0007669"/>
    <property type="project" value="UniProtKB-UniRule"/>
</dbReference>
<dbReference type="PRINTS" id="PR00461">
    <property type="entry name" value="PLPEROXIDASE"/>
</dbReference>
<dbReference type="GO" id="GO:0020037">
    <property type="term" value="F:heme binding"/>
    <property type="evidence" value="ECO:0007669"/>
    <property type="project" value="UniProtKB-UniRule"/>
</dbReference>
<dbReference type="InterPro" id="IPR000823">
    <property type="entry name" value="Peroxidase_pln"/>
</dbReference>
<comment type="cofactor">
    <cofactor evidence="14 17">
        <name>Ca(2+)</name>
        <dbReference type="ChEBI" id="CHEBI:29108"/>
    </cofactor>
    <text evidence="14 17">Binds 2 calcium ions per subunit.</text>
</comment>
<dbReference type="PROSITE" id="PS50873">
    <property type="entry name" value="PEROXIDASE_4"/>
    <property type="match status" value="1"/>
</dbReference>
<dbReference type="FunFam" id="1.10.420.10:FF:000006">
    <property type="entry name" value="Peroxidase"/>
    <property type="match status" value="1"/>
</dbReference>
<feature type="disulfide bond" evidence="16">
    <location>
        <begin position="120"/>
        <end position="316"/>
    </location>
</feature>
<keyword evidence="20" id="KW-1185">Reference proteome</keyword>
<keyword evidence="3 17" id="KW-0575">Peroxidase</keyword>
<evidence type="ECO:0000256" key="7">
    <source>
        <dbReference type="ARBA" id="ARBA00023002"/>
    </source>
</evidence>
<evidence type="ECO:0000256" key="17">
    <source>
        <dbReference type="RuleBase" id="RU362060"/>
    </source>
</evidence>
<dbReference type="PANTHER" id="PTHR31388:SF5">
    <property type="entry name" value="PEROXIDASE"/>
    <property type="match status" value="1"/>
</dbReference>
<dbReference type="Proteomes" id="UP000623129">
    <property type="component" value="Unassembled WGS sequence"/>
</dbReference>
<feature type="binding site" evidence="14">
    <location>
        <position position="192"/>
    </location>
    <ligand>
        <name>Ca(2+)</name>
        <dbReference type="ChEBI" id="CHEBI:29108"/>
        <label>2</label>
    </ligand>
</feature>
<evidence type="ECO:0000256" key="5">
    <source>
        <dbReference type="ARBA" id="ARBA00022723"/>
    </source>
</evidence>
<evidence type="ECO:0000313" key="19">
    <source>
        <dbReference type="EMBL" id="KAF3328290.1"/>
    </source>
</evidence>
<evidence type="ECO:0000256" key="11">
    <source>
        <dbReference type="ARBA" id="ARBA00023324"/>
    </source>
</evidence>
<feature type="binding site" evidence="14">
    <location>
        <position position="75"/>
    </location>
    <ligand>
        <name>Ca(2+)</name>
        <dbReference type="ChEBI" id="CHEBI:29108"/>
        <label>1</label>
    </ligand>
</feature>
<feature type="domain" description="Plant heme peroxidase family profile" evidence="18">
    <location>
        <begin position="24"/>
        <end position="320"/>
    </location>
</feature>
<feature type="site" description="Transition state stabilizer" evidence="15">
    <location>
        <position position="61"/>
    </location>
</feature>
<evidence type="ECO:0000256" key="13">
    <source>
        <dbReference type="PIRSR" id="PIRSR600823-2"/>
    </source>
</evidence>
<evidence type="ECO:0000256" key="1">
    <source>
        <dbReference type="ARBA" id="ARBA00000189"/>
    </source>
</evidence>
<feature type="active site" description="Proton acceptor" evidence="12">
    <location>
        <position position="65"/>
    </location>
</feature>
<evidence type="ECO:0000256" key="12">
    <source>
        <dbReference type="PIRSR" id="PIRSR600823-1"/>
    </source>
</evidence>
<feature type="signal peptide" evidence="17">
    <location>
        <begin position="1"/>
        <end position="23"/>
    </location>
</feature>
<keyword evidence="17" id="KW-0732">Signal</keyword>
<dbReference type="InterPro" id="IPR010255">
    <property type="entry name" value="Haem_peroxidase_sf"/>
</dbReference>
<keyword evidence="9 16" id="KW-1015">Disulfide bond</keyword>
<dbReference type="InterPro" id="IPR019793">
    <property type="entry name" value="Peroxidases_heam-ligand_BS"/>
</dbReference>
<evidence type="ECO:0000256" key="10">
    <source>
        <dbReference type="ARBA" id="ARBA00023180"/>
    </source>
</evidence>
<dbReference type="PRINTS" id="PR00458">
    <property type="entry name" value="PEROXIDASE"/>
</dbReference>
<evidence type="ECO:0000259" key="18">
    <source>
        <dbReference type="PROSITE" id="PS50873"/>
    </source>
</evidence>
<gene>
    <name evidence="19" type="ORF">FCM35_KLT06896</name>
</gene>
<dbReference type="EC" id="1.11.1.7" evidence="17"/>
<dbReference type="SUPFAM" id="SSF48113">
    <property type="entry name" value="Heme-dependent peroxidases"/>
    <property type="match status" value="1"/>
</dbReference>
<dbReference type="PANTHER" id="PTHR31388">
    <property type="entry name" value="PEROXIDASE 72-RELATED"/>
    <property type="match status" value="1"/>
</dbReference>
<sequence length="320" mass="34422">MAASYRLVAMACFLALLVCTTNGQLSMKFYARTCPNVEQIVLSVMTEAVRKEPRMGASILRLVFHDCFVQGCDGSILLDNAPGLASEKDSVSNKNTARGFEVIDAIKAQVERACNATVSCADILALAARDSVSLLGGPKWPVPLGRRDSTTANQTEADNLPSPFENITSLISKFAAKGLNAQELTVLSGSHTVGSSICFAFRTRVWGTEPNINPPFAIECRKNCPASGGDNNLSPLTTPNTNRFGNQYFKNLMIGRGLLHSDQELFKGGAGGPTDRFVRFYATNGGAFARDFAAAMVRMGNLGPKTGNQGEIRLNCRRVN</sequence>
<keyword evidence="11 17" id="KW-0376">Hydrogen peroxide</keyword>
<dbReference type="AlphaFoldDB" id="A0A833VIV4"/>
<comment type="cofactor">
    <cofactor evidence="14 17">
        <name>heme b</name>
        <dbReference type="ChEBI" id="CHEBI:60344"/>
    </cofactor>
    <text evidence="14 17">Binds 1 heme b (iron(II)-protoporphyrin IX) group per subunit.</text>
</comment>
<comment type="similarity">
    <text evidence="2">Belongs to the peroxidase family. Ascorbate peroxidase subfamily.</text>
</comment>
<dbReference type="InterPro" id="IPR033905">
    <property type="entry name" value="Secretory_peroxidase"/>
</dbReference>
<dbReference type="GO" id="GO:0005576">
    <property type="term" value="C:extracellular region"/>
    <property type="evidence" value="ECO:0007669"/>
    <property type="project" value="UniProtKB-SubCell"/>
</dbReference>
<keyword evidence="6 14" id="KW-0106">Calcium</keyword>
<comment type="caution">
    <text evidence="19">The sequence shown here is derived from an EMBL/GenBank/DDBJ whole genome shotgun (WGS) entry which is preliminary data.</text>
</comment>
<keyword evidence="8 14" id="KW-0408">Iron</keyword>
<evidence type="ECO:0000256" key="3">
    <source>
        <dbReference type="ARBA" id="ARBA00022559"/>
    </source>
</evidence>
<dbReference type="GO" id="GO:0140825">
    <property type="term" value="F:lactoperoxidase activity"/>
    <property type="evidence" value="ECO:0007669"/>
    <property type="project" value="UniProtKB-EC"/>
</dbReference>
<evidence type="ECO:0000256" key="9">
    <source>
        <dbReference type="ARBA" id="ARBA00023157"/>
    </source>
</evidence>
<evidence type="ECO:0000256" key="2">
    <source>
        <dbReference type="ARBA" id="ARBA00006873"/>
    </source>
</evidence>
<evidence type="ECO:0000256" key="8">
    <source>
        <dbReference type="ARBA" id="ARBA00023004"/>
    </source>
</evidence>
<evidence type="ECO:0000256" key="14">
    <source>
        <dbReference type="PIRSR" id="PIRSR600823-3"/>
    </source>
</evidence>
<evidence type="ECO:0000256" key="6">
    <source>
        <dbReference type="ARBA" id="ARBA00022837"/>
    </source>
</evidence>
<feature type="disulfide bond" evidence="16">
    <location>
        <begin position="34"/>
        <end position="114"/>
    </location>
</feature>
<dbReference type="FunFam" id="1.10.520.10:FF:000001">
    <property type="entry name" value="Peroxidase"/>
    <property type="match status" value="1"/>
</dbReference>
<comment type="function">
    <text evidence="17">Removal of H(2)O(2), oxidation of toxic reductants, biosynthesis and degradation of lignin, suberization, auxin catabolism, response to environmental stresses such as wounding, pathogen attack and oxidative stress.</text>
</comment>
<dbReference type="Gene3D" id="1.10.520.10">
    <property type="match status" value="1"/>
</dbReference>
<dbReference type="CDD" id="cd00693">
    <property type="entry name" value="secretory_peroxidase"/>
    <property type="match status" value="1"/>
</dbReference>
<evidence type="ECO:0000256" key="15">
    <source>
        <dbReference type="PIRSR" id="PIRSR600823-4"/>
    </source>
</evidence>
<dbReference type="GO" id="GO:0046872">
    <property type="term" value="F:metal ion binding"/>
    <property type="evidence" value="ECO:0007669"/>
    <property type="project" value="UniProtKB-UniRule"/>
</dbReference>
<keyword evidence="7 17" id="KW-0560">Oxidoreductase</keyword>
<comment type="catalytic activity">
    <reaction evidence="1 17">
        <text>2 a phenolic donor + H2O2 = 2 a phenolic radical donor + 2 H2O</text>
        <dbReference type="Rhea" id="RHEA:56136"/>
        <dbReference type="ChEBI" id="CHEBI:15377"/>
        <dbReference type="ChEBI" id="CHEBI:16240"/>
        <dbReference type="ChEBI" id="CHEBI:139520"/>
        <dbReference type="ChEBI" id="CHEBI:139521"/>
        <dbReference type="EC" id="1.11.1.7"/>
    </reaction>
</comment>
<dbReference type="Gene3D" id="1.10.420.10">
    <property type="entry name" value="Peroxidase, domain 2"/>
    <property type="match status" value="1"/>
</dbReference>
<keyword evidence="4 17" id="KW-0349">Heme</keyword>
<feature type="binding site" description="axial binding residue" evidence="14">
    <location>
        <position position="191"/>
    </location>
    <ligand>
        <name>heme b</name>
        <dbReference type="ChEBI" id="CHEBI:60344"/>
    </ligand>
    <ligandPart>
        <name>Fe</name>
        <dbReference type="ChEBI" id="CHEBI:18248"/>
    </ligandPart>
</feature>
<evidence type="ECO:0000256" key="4">
    <source>
        <dbReference type="ARBA" id="ARBA00022617"/>
    </source>
</evidence>
<dbReference type="InterPro" id="IPR002016">
    <property type="entry name" value="Haem_peroxidase"/>
</dbReference>
<keyword evidence="10" id="KW-0325">Glycoprotein</keyword>
<organism evidence="19 20">
    <name type="scientific">Carex littledalei</name>
    <dbReference type="NCBI Taxonomy" id="544730"/>
    <lineage>
        <taxon>Eukaryota</taxon>
        <taxon>Viridiplantae</taxon>
        <taxon>Streptophyta</taxon>
        <taxon>Embryophyta</taxon>
        <taxon>Tracheophyta</taxon>
        <taxon>Spermatophyta</taxon>
        <taxon>Magnoliopsida</taxon>
        <taxon>Liliopsida</taxon>
        <taxon>Poales</taxon>
        <taxon>Cyperaceae</taxon>
        <taxon>Cyperoideae</taxon>
        <taxon>Cariceae</taxon>
        <taxon>Carex</taxon>
        <taxon>Carex subgen. Euthyceras</taxon>
    </lineage>
</organism>